<evidence type="ECO:0000313" key="7">
    <source>
        <dbReference type="Proteomes" id="UP000246464"/>
    </source>
</evidence>
<evidence type="ECO:0000256" key="2">
    <source>
        <dbReference type="ARBA" id="ARBA00022771"/>
    </source>
</evidence>
<organism evidence="5 7">
    <name type="scientific">Scophthalmus maximus</name>
    <name type="common">Turbot</name>
    <name type="synonym">Psetta maxima</name>
    <dbReference type="NCBI Taxonomy" id="52904"/>
    <lineage>
        <taxon>Eukaryota</taxon>
        <taxon>Metazoa</taxon>
        <taxon>Chordata</taxon>
        <taxon>Craniata</taxon>
        <taxon>Vertebrata</taxon>
        <taxon>Euteleostomi</taxon>
        <taxon>Actinopterygii</taxon>
        <taxon>Neopterygii</taxon>
        <taxon>Teleostei</taxon>
        <taxon>Neoteleostei</taxon>
        <taxon>Acanthomorphata</taxon>
        <taxon>Carangaria</taxon>
        <taxon>Pleuronectiformes</taxon>
        <taxon>Pleuronectoidei</taxon>
        <taxon>Scophthalmidae</taxon>
        <taxon>Scophthalmus</taxon>
    </lineage>
</organism>
<dbReference type="SUPFAM" id="SSF57850">
    <property type="entry name" value="RING/U-box"/>
    <property type="match status" value="1"/>
</dbReference>
<dbReference type="SUPFAM" id="SSF57845">
    <property type="entry name" value="B-box zinc-binding domain"/>
    <property type="match status" value="1"/>
</dbReference>
<dbReference type="PANTHER" id="PTHR25465">
    <property type="entry name" value="B-BOX DOMAIN CONTAINING"/>
    <property type="match status" value="1"/>
</dbReference>
<evidence type="ECO:0000256" key="1">
    <source>
        <dbReference type="ARBA" id="ARBA00022723"/>
    </source>
</evidence>
<proteinExistence type="predicted"/>
<dbReference type="SMART" id="SM00336">
    <property type="entry name" value="BBOX"/>
    <property type="match status" value="1"/>
</dbReference>
<dbReference type="InterPro" id="IPR051051">
    <property type="entry name" value="E3_ubiq-ligase_TRIM/RNF"/>
</dbReference>
<dbReference type="OrthoDB" id="6105938at2759"/>
<dbReference type="Gene3D" id="4.10.830.40">
    <property type="match status" value="1"/>
</dbReference>
<keyword evidence="5" id="KW-0436">Ligase</keyword>
<dbReference type="Gene3D" id="3.30.40.10">
    <property type="entry name" value="Zinc/RING finger domain, C3HC4 (zinc finger)"/>
    <property type="match status" value="1"/>
</dbReference>
<dbReference type="EMBL" id="CP026253">
    <property type="protein sequence ID" value="AWP09355.1"/>
    <property type="molecule type" value="Genomic_DNA"/>
</dbReference>
<name>A0A2U9BYM1_SCOMX</name>
<reference evidence="5 7" key="1">
    <citation type="submission" date="2017-12" db="EMBL/GenBank/DDBJ databases">
        <title>Integrating genomic resources of turbot (Scophthalmus maximus) in depth evaluation of genetic and physical mapping variation across individuals.</title>
        <authorList>
            <person name="Martinez P."/>
        </authorList>
    </citation>
    <scope>NUCLEOTIDE SEQUENCE [LARGE SCALE GENOMIC DNA]</scope>
</reference>
<dbReference type="Pfam" id="PF15227">
    <property type="entry name" value="zf-C3HC4_4"/>
    <property type="match status" value="1"/>
</dbReference>
<dbReference type="EMBL" id="CP026253">
    <property type="protein sequence ID" value="AWP09354.1"/>
    <property type="molecule type" value="Genomic_DNA"/>
</dbReference>
<keyword evidence="1" id="KW-0479">Metal-binding</keyword>
<keyword evidence="7" id="KW-1185">Reference proteome</keyword>
<dbReference type="InterPro" id="IPR013083">
    <property type="entry name" value="Znf_RING/FYVE/PHD"/>
</dbReference>
<keyword evidence="2" id="KW-0863">Zinc-finger</keyword>
<dbReference type="InterPro" id="IPR000315">
    <property type="entry name" value="Znf_B-box"/>
</dbReference>
<dbReference type="STRING" id="52904.ENSSMAP00000008063"/>
<dbReference type="Gene3D" id="3.30.160.60">
    <property type="entry name" value="Classic Zinc Finger"/>
    <property type="match status" value="1"/>
</dbReference>
<sequence length="197" mass="22363">MAQDWKFISCSICLDILKDPVTIPCGDSYCGSCIKIQWDIVNEGIIHSFPQCSHTLRPRPVLSKNIMSADLVEELKKPRPPPTPAEPCYAEPEDDACDACTGRKLKADKSCFNCLVSYCVKHLQHHYESTAFEKHKLVDPDEKVQESICPRHDEVMKMLCRTDQQCICYLCSLDERKGHDIVSAAAERTERQRETSS</sequence>
<dbReference type="AlphaFoldDB" id="A0A2U9BYM1"/>
<gene>
    <name evidence="5" type="ORF">SMAX5B_002613</name>
</gene>
<dbReference type="GO" id="GO:0016874">
    <property type="term" value="F:ligase activity"/>
    <property type="evidence" value="ECO:0007669"/>
    <property type="project" value="UniProtKB-KW"/>
</dbReference>
<keyword evidence="3" id="KW-0862">Zinc</keyword>
<evidence type="ECO:0000313" key="6">
    <source>
        <dbReference type="EMBL" id="AWP09355.1"/>
    </source>
</evidence>
<protein>
    <submittedName>
        <fullName evidence="5 6">Putative E3 ubiquitin/ISG15 ligase TRIM25-like</fullName>
    </submittedName>
</protein>
<dbReference type="GO" id="GO:0008270">
    <property type="term" value="F:zinc ion binding"/>
    <property type="evidence" value="ECO:0007669"/>
    <property type="project" value="UniProtKB-KW"/>
</dbReference>
<feature type="domain" description="B box-type" evidence="4">
    <location>
        <begin position="144"/>
        <end position="184"/>
    </location>
</feature>
<dbReference type="Pfam" id="PF00643">
    <property type="entry name" value="zf-B_box"/>
    <property type="match status" value="1"/>
</dbReference>
<dbReference type="Proteomes" id="UP000246464">
    <property type="component" value="Chromosome 11"/>
</dbReference>
<evidence type="ECO:0000259" key="4">
    <source>
        <dbReference type="SMART" id="SM00336"/>
    </source>
</evidence>
<dbReference type="CDD" id="cd19769">
    <property type="entry name" value="Bbox2_TRIM16-like"/>
    <property type="match status" value="1"/>
</dbReference>
<evidence type="ECO:0000313" key="5">
    <source>
        <dbReference type="EMBL" id="AWP09354.1"/>
    </source>
</evidence>
<dbReference type="PANTHER" id="PTHR25465:SF5">
    <property type="entry name" value="E3 UBIQUITIN_ISG15 LIGASE TRIM25-RELATED"/>
    <property type="match status" value="1"/>
</dbReference>
<evidence type="ECO:0000256" key="3">
    <source>
        <dbReference type="ARBA" id="ARBA00022833"/>
    </source>
</evidence>
<accession>A0A2U9BYM1</accession>